<dbReference type="Pfam" id="PF07077">
    <property type="entry name" value="DUF1345"/>
    <property type="match status" value="1"/>
</dbReference>
<protein>
    <submittedName>
        <fullName evidence="2">Membrane protein</fullName>
    </submittedName>
</protein>
<evidence type="ECO:0000313" key="2">
    <source>
        <dbReference type="EMBL" id="GGF06298.1"/>
    </source>
</evidence>
<feature type="transmembrane region" description="Helical" evidence="1">
    <location>
        <begin position="107"/>
        <end position="128"/>
    </location>
</feature>
<dbReference type="EMBL" id="BMJQ01000002">
    <property type="protein sequence ID" value="GGF06298.1"/>
    <property type="molecule type" value="Genomic_DNA"/>
</dbReference>
<sequence>MISSVRNHPRLFGSAALGVAVGLLLPAAWSQGLRMILGWDVAAGLYLLLAWIMFLRSDTANVQSRALVEDDGRWAILAISAGAAATSLGAIVDLLADFKNLPPGEGVAHLAAAVVTILLSWLFLHTVFTMHYAHEFYGAIGDGTAGRRKTRGGFAFPGDAKAWNYLDFAYYAFTIGMTAQTSDIAVTTTAMRRLTLAHAVLTFFFNTVVLAFSVNIAASLL</sequence>
<evidence type="ECO:0000313" key="3">
    <source>
        <dbReference type="Proteomes" id="UP000646365"/>
    </source>
</evidence>
<keyword evidence="1" id="KW-1133">Transmembrane helix</keyword>
<feature type="transmembrane region" description="Helical" evidence="1">
    <location>
        <begin position="12"/>
        <end position="29"/>
    </location>
</feature>
<dbReference type="AlphaFoldDB" id="A0A8J3E1Z3"/>
<dbReference type="Proteomes" id="UP000646365">
    <property type="component" value="Unassembled WGS sequence"/>
</dbReference>
<reference evidence="2" key="2">
    <citation type="submission" date="2020-09" db="EMBL/GenBank/DDBJ databases">
        <authorList>
            <person name="Sun Q."/>
            <person name="Zhou Y."/>
        </authorList>
    </citation>
    <scope>NUCLEOTIDE SEQUENCE</scope>
    <source>
        <strain evidence="2">CGMCC 1.15725</strain>
    </source>
</reference>
<evidence type="ECO:0000256" key="1">
    <source>
        <dbReference type="SAM" id="Phobius"/>
    </source>
</evidence>
<comment type="caution">
    <text evidence="2">The sequence shown here is derived from an EMBL/GenBank/DDBJ whole genome shotgun (WGS) entry which is preliminary data.</text>
</comment>
<accession>A0A8J3E1Z3</accession>
<dbReference type="RefSeq" id="WP_189043076.1">
    <property type="nucleotide sequence ID" value="NZ_BMJQ01000002.1"/>
</dbReference>
<feature type="transmembrane region" description="Helical" evidence="1">
    <location>
        <begin position="198"/>
        <end position="218"/>
    </location>
</feature>
<gene>
    <name evidence="2" type="ORF">GCM10011611_09770</name>
</gene>
<reference evidence="2" key="1">
    <citation type="journal article" date="2014" name="Int. J. Syst. Evol. Microbiol.">
        <title>Complete genome sequence of Corynebacterium casei LMG S-19264T (=DSM 44701T), isolated from a smear-ripened cheese.</title>
        <authorList>
            <consortium name="US DOE Joint Genome Institute (JGI-PGF)"/>
            <person name="Walter F."/>
            <person name="Albersmeier A."/>
            <person name="Kalinowski J."/>
            <person name="Ruckert C."/>
        </authorList>
    </citation>
    <scope>NUCLEOTIDE SEQUENCE</scope>
    <source>
        <strain evidence="2">CGMCC 1.15725</strain>
    </source>
</reference>
<keyword evidence="1" id="KW-0472">Membrane</keyword>
<keyword evidence="3" id="KW-1185">Reference proteome</keyword>
<keyword evidence="1" id="KW-0812">Transmembrane</keyword>
<feature type="transmembrane region" description="Helical" evidence="1">
    <location>
        <begin position="74"/>
        <end position="95"/>
    </location>
</feature>
<dbReference type="InterPro" id="IPR009781">
    <property type="entry name" value="DUF1345"/>
</dbReference>
<feature type="transmembrane region" description="Helical" evidence="1">
    <location>
        <begin position="36"/>
        <end position="54"/>
    </location>
</feature>
<proteinExistence type="predicted"/>
<organism evidence="2 3">
    <name type="scientific">Aliidongia dinghuensis</name>
    <dbReference type="NCBI Taxonomy" id="1867774"/>
    <lineage>
        <taxon>Bacteria</taxon>
        <taxon>Pseudomonadati</taxon>
        <taxon>Pseudomonadota</taxon>
        <taxon>Alphaproteobacteria</taxon>
        <taxon>Rhodospirillales</taxon>
        <taxon>Dongiaceae</taxon>
        <taxon>Aliidongia</taxon>
    </lineage>
</organism>
<name>A0A8J3E1Z3_9PROT</name>